<evidence type="ECO:0000313" key="3">
    <source>
        <dbReference type="Proteomes" id="UP000283374"/>
    </source>
</evidence>
<keyword evidence="3" id="KW-1185">Reference proteome</keyword>
<proteinExistence type="predicted"/>
<feature type="chain" id="PRO_5019208562" evidence="1">
    <location>
        <begin position="26"/>
        <end position="385"/>
    </location>
</feature>
<feature type="signal peptide" evidence="1">
    <location>
        <begin position="1"/>
        <end position="25"/>
    </location>
</feature>
<keyword evidence="1" id="KW-0732">Signal</keyword>
<dbReference type="SUPFAM" id="SSF63829">
    <property type="entry name" value="Calcium-dependent phosphotriesterase"/>
    <property type="match status" value="1"/>
</dbReference>
<name>A0A413RHL3_9CELL</name>
<dbReference type="InterPro" id="IPR011042">
    <property type="entry name" value="6-blade_b-propeller_TolB-like"/>
</dbReference>
<dbReference type="AlphaFoldDB" id="A0A413RHL3"/>
<dbReference type="Proteomes" id="UP000283374">
    <property type="component" value="Unassembled WGS sequence"/>
</dbReference>
<sequence>MRLRTCAVSALAVAGLVIAGAPATARSSDHHTSGLARVAHYGHGVSLPDHRHPVKSHHAPRAGTPTTVATGLAGPLTFGVGAKSLYVGQAFAGIVSKIPKTGAPTVVGAATPGADAAGVEVSRGALTWTERAGEPGAPPTASLLHRQTRDGATTVDLLAYEQTANPDQKSTYGFRNLDAACAAQLDPMFQSYTGGVDSHAYGTLHAQGATYVADAGANAIFKVSAKGKVSTVAVLKAVPVVVPAAAAAALGLPACVAGKKYWFEPVPTDVEQGRDGWLYVSLLPGGPEDGSLGANGQVVKVNPRTGKVLTVAKGLAGATGLAVGPKGTVYVAQLNGNAVSWIDKRGTVRPLLTLTQPAGVEWAHGKLWVSTDVFGAGSIISVKVH</sequence>
<protein>
    <submittedName>
        <fullName evidence="2">ScyD/ScyE family protein</fullName>
    </submittedName>
</protein>
<evidence type="ECO:0000313" key="2">
    <source>
        <dbReference type="EMBL" id="RHA37639.1"/>
    </source>
</evidence>
<dbReference type="RefSeq" id="WP_118768501.1">
    <property type="nucleotide sequence ID" value="NZ_QWKP01000221.1"/>
</dbReference>
<organism evidence="2 3">
    <name type="scientific">Cellulomonas rhizosphaerae</name>
    <dbReference type="NCBI Taxonomy" id="2293719"/>
    <lineage>
        <taxon>Bacteria</taxon>
        <taxon>Bacillati</taxon>
        <taxon>Actinomycetota</taxon>
        <taxon>Actinomycetes</taxon>
        <taxon>Micrococcales</taxon>
        <taxon>Cellulomonadaceae</taxon>
        <taxon>Cellulomonas</taxon>
    </lineage>
</organism>
<dbReference type="OrthoDB" id="928769at2"/>
<accession>A0A413RHL3</accession>
<comment type="caution">
    <text evidence="2">The sequence shown here is derived from an EMBL/GenBank/DDBJ whole genome shotgun (WGS) entry which is preliminary data.</text>
</comment>
<gene>
    <name evidence="2" type="ORF">D1825_16440</name>
</gene>
<dbReference type="EMBL" id="QWKP01000221">
    <property type="protein sequence ID" value="RHA37639.1"/>
    <property type="molecule type" value="Genomic_DNA"/>
</dbReference>
<reference evidence="2 3" key="1">
    <citation type="submission" date="2018-08" db="EMBL/GenBank/DDBJ databases">
        <title>Cellulomonas rhizosphaerae sp. nov., a novel actinomycete isolated from soil.</title>
        <authorList>
            <person name="Tian Y."/>
        </authorList>
    </citation>
    <scope>NUCLEOTIDE SEQUENCE [LARGE SCALE GENOMIC DNA]</scope>
    <source>
        <strain evidence="2 3">NEAU-TCZ24</strain>
    </source>
</reference>
<evidence type="ECO:0000256" key="1">
    <source>
        <dbReference type="SAM" id="SignalP"/>
    </source>
</evidence>
<dbReference type="InterPro" id="IPR048031">
    <property type="entry name" value="ScyD/ScyE-like"/>
</dbReference>
<dbReference type="Gene3D" id="2.120.10.30">
    <property type="entry name" value="TolB, C-terminal domain"/>
    <property type="match status" value="1"/>
</dbReference>
<dbReference type="NCBIfam" id="NF033206">
    <property type="entry name" value="ScyE_fam"/>
    <property type="match status" value="1"/>
</dbReference>